<keyword evidence="8" id="KW-1185">Reference proteome</keyword>
<dbReference type="EMBL" id="AAWS01000002">
    <property type="protein sequence ID" value="EAY31731.1"/>
    <property type="molecule type" value="Genomic_DNA"/>
</dbReference>
<evidence type="ECO:0000256" key="2">
    <source>
        <dbReference type="ARBA" id="ARBA00022692"/>
    </source>
</evidence>
<feature type="region of interest" description="Disordered" evidence="5">
    <location>
        <begin position="1595"/>
        <end position="1645"/>
    </location>
</feature>
<dbReference type="GO" id="GO:0009306">
    <property type="term" value="P:protein secretion"/>
    <property type="evidence" value="ECO:0007669"/>
    <property type="project" value="InterPro"/>
</dbReference>
<protein>
    <recommendedName>
        <fullName evidence="6">Translocation and assembly module TamB C-terminal domain-containing protein</fullName>
    </recommendedName>
</protein>
<sequence length="1645" mass="185908">MKITGKKIIKFSVKFIVYSVASVLLLFSVVWGAIQIPAAQQYLVDQATGYLRKKLKTKVEIKRVNIEFFKTVVLEDIFVADRQDDTLLYAKKFKVTLHSFSLLDKQLQTQEVGFEGVNLYLHRSSKSPDFNYQFLIDAFSSSDSTKKPEPKKDSTAGWDIDLHKVRLKNLKLHWWDDRSKLFLQTQMKDFKADFETLGLDNKHPVINQLMFDGLDLKFRQAPHQQEAEAEVEAEVELEAGKKLTPKDSTQKAVTDTLDTALNSSGYRIDLKSLVFKNCDFRYDDDSRKPANRSSIDYNHLIAKDFSADIRQIKIGKNNLSFDMRSLAFAEKSGFRLKQFALSMDLDYPQVSIDAGKIQTNNSVFHRGFKLRLPSIESIEASVDSTFFDADFTQDSLGFKDITFFTGALPPALQGQTVKFGGSIKADKNKLYLDKFMVGFNARNSFETTLEVNNFTDYAQAHYNLNLHYLKVAPAFLQSLLPTPLPAQLMLVPDIRTELRLKGYLSQLEGDCLLQTVLGELESDFKLQTNAKFDNNRLQANLSGKAIQVGTLTGVADVGALNFSASTSIAQSPHLFRVDTLSADVNSFEYKKYVYKGLKIASKFVDDIAESKVVYKDDEAHVVLRNVINLKEKRPKVFLLGDVHQLHLKKLNLFDQKLDIKTQIVGEVQGFDADSLTGYLKVTHAKVAYQERNLELDSLRLTISQQDSTRNIVLKSDIMDAHVKGQFHLSELPQAFDIFAHSYYTGYATDSLKLKHTEQFTVNAHIHKNPRLLYAFAPTLKLPFELDIDVTFDASTNFLMAQVSTPALGYAGQKANNFYLNLRTRRKKLKVFWSCSNIETKENIDIKSPSFRTTIEKDKASFNFRVKSDSLKTDMALYGKVNAKTDTFAIALHDSFIEIEKQKWKFKQDCKITFNPYNEYLFVDSLALTHNDQSLLLQSRTNDDNKIVQELDIIKFDIDSIPLLFGLSPYKLGGVINGNLAVTNVFDIEKITSDIKVKNLKAMDLAMGDLTVGVSDKDLAGITKIQVLLKGRNNRLRANGSYDLNKDSLYLFAGISQIRLEPFRPLVSDYITKLHGRLSARLRIAGPLLQPNINGDIRFKGKNTVQVKMLGEPHFIEDQRIYFDGDQVKFKNFTITDQNGQTNTINGKIHNLGFSAFYTNLKVKGDNFQLMKSSAYNFKTLYGTIVSDYDIKVDGLLDDLKIKADVTVKPGSNVYTSIDDEGAASVRQSDFIKFVDADSTKTKDTTKARAQTDLTGFTIKSVIRVTPETKLHIIIDEATNDRMECSGTTVLSVNMDSTGEIELSGDYIIETGKYTMNLFEVVRKEIEVQKGSSVHFFGDPMQGIMNITAIYETKTSTYNLLVDRISAEQTAEIEQAKRIIPVQVLIHLRGKFMEPQISFDIELPKDKVRNPSPALTSKLNEIRNDQNQLYKQVFGLIVLGHFITSEEAQGGNGVDVTSQLGSGLSGFLSSQLNKLSDDYLGGVQIDIDLSNNSDYSQDRELAVQLSKKFFNDRLKVSVGSFVSLDNHDNNEENSHQNLIGDVTVEYRLNESGNLSLKFFRRTNNNGAASGLTQQNNQTNGFSVSYQKNFNRLGDLFRRKKVKNSRPPKKENTQKENTPKKDTPRKDEETKKTELKGKESKKEEKKD</sequence>
<dbReference type="PANTHER" id="PTHR36985:SF1">
    <property type="entry name" value="TRANSLOCATION AND ASSEMBLY MODULE SUBUNIT TAMB"/>
    <property type="match status" value="1"/>
</dbReference>
<dbReference type="Proteomes" id="UP000004095">
    <property type="component" value="Unassembled WGS sequence"/>
</dbReference>
<evidence type="ECO:0000256" key="4">
    <source>
        <dbReference type="ARBA" id="ARBA00023136"/>
    </source>
</evidence>
<dbReference type="InterPro" id="IPR007452">
    <property type="entry name" value="TamB_C"/>
</dbReference>
<dbReference type="OrthoDB" id="9811276at2"/>
<feature type="domain" description="Translocation and assembly module TamB C-terminal" evidence="6">
    <location>
        <begin position="1132"/>
        <end position="1588"/>
    </location>
</feature>
<reference evidence="7 8" key="1">
    <citation type="submission" date="2007-01" db="EMBL/GenBank/DDBJ databases">
        <authorList>
            <person name="Haygood M."/>
            <person name="Podell S."/>
            <person name="Anderson C."/>
            <person name="Hopkinson B."/>
            <person name="Roe K."/>
            <person name="Barbeau K."/>
            <person name="Gaasterland T."/>
            <person name="Ferriera S."/>
            <person name="Johnson J."/>
            <person name="Kravitz S."/>
            <person name="Beeson K."/>
            <person name="Sutton G."/>
            <person name="Rogers Y.-H."/>
            <person name="Friedman R."/>
            <person name="Frazier M."/>
            <person name="Venter J.C."/>
        </authorList>
    </citation>
    <scope>NUCLEOTIDE SEQUENCE [LARGE SCALE GENOMIC DNA]</scope>
    <source>
        <strain evidence="7 8">ATCC 23134</strain>
    </source>
</reference>
<evidence type="ECO:0000313" key="7">
    <source>
        <dbReference type="EMBL" id="EAY31731.1"/>
    </source>
</evidence>
<evidence type="ECO:0000256" key="5">
    <source>
        <dbReference type="SAM" id="MobiDB-lite"/>
    </source>
</evidence>
<dbReference type="PANTHER" id="PTHR36985">
    <property type="entry name" value="TRANSLOCATION AND ASSEMBLY MODULE SUBUNIT TAMB"/>
    <property type="match status" value="1"/>
</dbReference>
<proteinExistence type="predicted"/>
<keyword evidence="2" id="KW-0812">Transmembrane</keyword>
<feature type="compositionally biased region" description="Basic and acidic residues" evidence="5">
    <location>
        <begin position="1606"/>
        <end position="1645"/>
    </location>
</feature>
<dbReference type="Pfam" id="PF04357">
    <property type="entry name" value="TamB"/>
    <property type="match status" value="1"/>
</dbReference>
<keyword evidence="4" id="KW-0472">Membrane</keyword>
<dbReference type="GO" id="GO:0005886">
    <property type="term" value="C:plasma membrane"/>
    <property type="evidence" value="ECO:0007669"/>
    <property type="project" value="InterPro"/>
</dbReference>
<feature type="compositionally biased region" description="Basic residues" evidence="5">
    <location>
        <begin position="1596"/>
        <end position="1605"/>
    </location>
</feature>
<accession>A1ZDJ2</accession>
<gene>
    <name evidence="7" type="ORF">M23134_05237</name>
</gene>
<organism evidence="7 8">
    <name type="scientific">Microscilla marina ATCC 23134</name>
    <dbReference type="NCBI Taxonomy" id="313606"/>
    <lineage>
        <taxon>Bacteria</taxon>
        <taxon>Pseudomonadati</taxon>
        <taxon>Bacteroidota</taxon>
        <taxon>Cytophagia</taxon>
        <taxon>Cytophagales</taxon>
        <taxon>Microscillaceae</taxon>
        <taxon>Microscilla</taxon>
    </lineage>
</organism>
<evidence type="ECO:0000256" key="1">
    <source>
        <dbReference type="ARBA" id="ARBA00004167"/>
    </source>
</evidence>
<comment type="caution">
    <text evidence="7">The sequence shown here is derived from an EMBL/GenBank/DDBJ whole genome shotgun (WGS) entry which is preliminary data.</text>
</comment>
<evidence type="ECO:0000256" key="3">
    <source>
        <dbReference type="ARBA" id="ARBA00022989"/>
    </source>
</evidence>
<dbReference type="RefSeq" id="WP_002693583.1">
    <property type="nucleotide sequence ID" value="NZ_AAWS01000002.1"/>
</dbReference>
<name>A1ZDJ2_MICM2</name>
<keyword evidence="3" id="KW-1133">Transmembrane helix</keyword>
<comment type="subcellular location">
    <subcellularLocation>
        <location evidence="1">Membrane</location>
        <topology evidence="1">Single-pass membrane protein</topology>
    </subcellularLocation>
</comment>
<evidence type="ECO:0000259" key="6">
    <source>
        <dbReference type="Pfam" id="PF04357"/>
    </source>
</evidence>
<evidence type="ECO:0000313" key="8">
    <source>
        <dbReference type="Proteomes" id="UP000004095"/>
    </source>
</evidence>
<dbReference type="eggNOG" id="COG2911">
    <property type="taxonomic scope" value="Bacteria"/>
</dbReference>